<dbReference type="EMBL" id="JASBWU010000031">
    <property type="protein sequence ID" value="KAJ9111262.1"/>
    <property type="molecule type" value="Genomic_DNA"/>
</dbReference>
<keyword evidence="2" id="KW-1185">Reference proteome</keyword>
<organism evidence="1 2">
    <name type="scientific">Naganishia vaughanmartiniae</name>
    <dbReference type="NCBI Taxonomy" id="1424756"/>
    <lineage>
        <taxon>Eukaryota</taxon>
        <taxon>Fungi</taxon>
        <taxon>Dikarya</taxon>
        <taxon>Basidiomycota</taxon>
        <taxon>Agaricomycotina</taxon>
        <taxon>Tremellomycetes</taxon>
        <taxon>Filobasidiales</taxon>
        <taxon>Filobasidiaceae</taxon>
        <taxon>Naganishia</taxon>
    </lineage>
</organism>
<proteinExistence type="predicted"/>
<reference evidence="1" key="1">
    <citation type="submission" date="2023-04" db="EMBL/GenBank/DDBJ databases">
        <title>Draft Genome sequencing of Naganishia species isolated from polar environments using Oxford Nanopore Technology.</title>
        <authorList>
            <person name="Leo P."/>
            <person name="Venkateswaran K."/>
        </authorList>
    </citation>
    <scope>NUCLEOTIDE SEQUENCE</scope>
    <source>
        <strain evidence="1">MNA-CCFEE 5425</strain>
    </source>
</reference>
<protein>
    <submittedName>
        <fullName evidence="1">Uncharacterized protein</fullName>
    </submittedName>
</protein>
<dbReference type="Proteomes" id="UP001243375">
    <property type="component" value="Unassembled WGS sequence"/>
</dbReference>
<name>A0ACC2WI05_9TREE</name>
<sequence>MLPYNQVPGNLDPRVAHYRPPLTIVRPFAIPSQQSAAIGPTYPYSAYIGPASAQPSVPILPTHHIQASQTPAAHQQQVSPPTIPTSSAPAATSTNGKQSTASTLPPSTTPPSKPPAKAGKKRMRECRERAQGGPALNSAQYEQDFARPDAQGNSLSAHDLIIQWLQVAENYRSFAGKGSSVKEAVGAKVRGLLEEVGCRPGRTDTAVAGKVRSTLRIPCHHLMLPPHRSKASSTKPNMARISARKQDMDWIQLASHRWMFAVTNRRRGKGKIYHAGTSGYGRRCEGDLAQGEHRDAPPSPTDTRPSSTTTNPSPSISRQPASYSTALADPHHDTPEGDSPPRHFESKRQEDLHRRGLAHRTCDTVDAALLNSSVEDADDEVIEVEPPAKRSKPSNKGKSKATKVVADAISSSDHILFGKLDDLRREAADAAKKRAEYEAKRNAEQDALREREVRAREKEVETRTLELRKQRRQERLAAQAEFLGHCRTFPDDWDMAGRLAFGGKEAWSEVAEDMKAYANAVLNKQM</sequence>
<accession>A0ACC2WI05</accession>
<evidence type="ECO:0000313" key="2">
    <source>
        <dbReference type="Proteomes" id="UP001243375"/>
    </source>
</evidence>
<evidence type="ECO:0000313" key="1">
    <source>
        <dbReference type="EMBL" id="KAJ9111262.1"/>
    </source>
</evidence>
<comment type="caution">
    <text evidence="1">The sequence shown here is derived from an EMBL/GenBank/DDBJ whole genome shotgun (WGS) entry which is preliminary data.</text>
</comment>
<gene>
    <name evidence="1" type="ORF">QFC22_006562</name>
</gene>